<name>A0A9Q2NWU6_9RHOB</name>
<protein>
    <submittedName>
        <fullName evidence="1">Uncharacterized protein</fullName>
    </submittedName>
</protein>
<evidence type="ECO:0000313" key="2">
    <source>
        <dbReference type="EMBL" id="MBM2418282.1"/>
    </source>
</evidence>
<evidence type="ECO:0000313" key="4">
    <source>
        <dbReference type="Proteomes" id="UP000809440"/>
    </source>
</evidence>
<gene>
    <name evidence="1" type="ORF">JQX41_14955</name>
    <name evidence="2" type="ORF">JQX48_14965</name>
</gene>
<organism evidence="1 3">
    <name type="scientific">Marivita cryptomonadis</name>
    <dbReference type="NCBI Taxonomy" id="505252"/>
    <lineage>
        <taxon>Bacteria</taxon>
        <taxon>Pseudomonadati</taxon>
        <taxon>Pseudomonadota</taxon>
        <taxon>Alphaproteobacteria</taxon>
        <taxon>Rhodobacterales</taxon>
        <taxon>Roseobacteraceae</taxon>
        <taxon>Marivita</taxon>
    </lineage>
</organism>
<dbReference type="Proteomes" id="UP000809440">
    <property type="component" value="Unassembled WGS sequence"/>
</dbReference>
<comment type="caution">
    <text evidence="1">The sequence shown here is derived from an EMBL/GenBank/DDBJ whole genome shotgun (WGS) entry which is preliminary data.</text>
</comment>
<keyword evidence="4" id="KW-1185">Reference proteome</keyword>
<dbReference type="EMBL" id="JAFBXE010000010">
    <property type="protein sequence ID" value="MBM2413613.1"/>
    <property type="molecule type" value="Genomic_DNA"/>
</dbReference>
<dbReference type="InterPro" id="IPR056209">
    <property type="entry name" value="SU10_adaptor"/>
</dbReference>
<dbReference type="Pfam" id="PF24175">
    <property type="entry name" value="SU10_adaptor"/>
    <property type="match status" value="1"/>
</dbReference>
<reference evidence="1 4" key="1">
    <citation type="submission" date="2021-01" db="EMBL/GenBank/DDBJ databases">
        <title>Diatom-associated Roseobacters Show Island Model of Population Structure.</title>
        <authorList>
            <person name="Qu L."/>
            <person name="Feng X."/>
            <person name="Chen Y."/>
            <person name="Li L."/>
            <person name="Wang X."/>
            <person name="Hu Z."/>
            <person name="Wang H."/>
            <person name="Luo H."/>
        </authorList>
    </citation>
    <scope>NUCLEOTIDE SEQUENCE</scope>
    <source>
        <strain evidence="2 4">CC28-63</strain>
        <strain evidence="1">CC28-69</strain>
    </source>
</reference>
<evidence type="ECO:0000313" key="1">
    <source>
        <dbReference type="EMBL" id="MBM2413613.1"/>
    </source>
</evidence>
<dbReference type="Proteomes" id="UP000755667">
    <property type="component" value="Unassembled WGS sequence"/>
</dbReference>
<dbReference type="EMBL" id="JAFBXF010000010">
    <property type="protein sequence ID" value="MBM2418282.1"/>
    <property type="molecule type" value="Genomic_DNA"/>
</dbReference>
<dbReference type="RefSeq" id="WP_138487953.1">
    <property type="nucleotide sequence ID" value="NZ_JAFBWU010000010.1"/>
</dbReference>
<dbReference type="AlphaFoldDB" id="A0A9Q2NWU6"/>
<evidence type="ECO:0000313" key="3">
    <source>
        <dbReference type="Proteomes" id="UP000755667"/>
    </source>
</evidence>
<proteinExistence type="predicted"/>
<accession>A0A9Q2NWU6</accession>
<sequence>MSMVPLLQFQHLVRVHVPKAPVPMIEQTLRLAAIEFCEKTRAWRQISTVTLSRQGQAVVAPSFASIFEIENATWGEGVELTPTQYSDVSQAEFTEAATPEYITQVNPDTVSVVPFQEGKLVLSVFLRPRHDREFETNDKGLPEDIYARVPAFLYTQHAEAISFGALYRLFLMPGKEWTSPELAAYYRGAFTDACDSHFTSNVEGQHNAPLRADAQWF</sequence>